<protein>
    <recommendedName>
        <fullName evidence="3">Carboxylic ester hydrolase</fullName>
        <ecNumber evidence="3">3.1.1.-</ecNumber>
    </recommendedName>
</protein>
<dbReference type="Pfam" id="PF00135">
    <property type="entry name" value="COesterase"/>
    <property type="match status" value="1"/>
</dbReference>
<evidence type="ECO:0000313" key="6">
    <source>
        <dbReference type="Proteomes" id="UP000000492"/>
    </source>
</evidence>
<dbReference type="SUPFAM" id="SSF53474">
    <property type="entry name" value="alpha/beta-Hydrolases"/>
    <property type="match status" value="1"/>
</dbReference>
<comment type="similarity">
    <text evidence="1 3">Belongs to the type-B carboxylesterase/lipase family.</text>
</comment>
<dbReference type="eggNOG" id="COG2272">
    <property type="taxonomic scope" value="Bacteria"/>
</dbReference>
<sequence length="505" mass="55541">MVMPEEPLIVETSVGAVSGIRIDGVRSWRGIPYGAALRWEAPRKAVWSGVWDGSEYGAVAPQTTYGWGDKVVGDEACLNLDIVRPDSDATLPVVLYFHGGGFFSGASHTAVLRGYNFAKEIDCVYVGVNFRLGTLGYVDLTSLGLENTASWEPNPALSDQIAALRWVRREIAAFGGDPLRVTLMGESAGGAAIAALMSSPISQGLYDRVIMQSAPVMGVHSASQSRVWARKLVEYCGLVPRTVTAQELRGLPVADVVRAGQQMLWRGGGLKELNPCFGTAIGGRLIPRHPLDQFEDGSQAGVPMLIGTNNDELSAAQLLYFSKVSRADAARRMLRAHDPEGFEYIESAYGDLGKRSNLAQLLADAVFWAQSVRLAELHSRSGKDVWMYRYDYAPALLRRLGIGAMHSMELSAIFGDSGASKAKLLLGQEQNILTEQMQQAWGRFIWGEDPGWEKYKVPSRATRIMERESFTQNDPRSEIRQAWESFRMHGWDGDENTIARPRPGR</sequence>
<feature type="domain" description="Carboxylesterase type B" evidence="4">
    <location>
        <begin position="8"/>
        <end position="452"/>
    </location>
</feature>
<dbReference type="PANTHER" id="PTHR11559">
    <property type="entry name" value="CARBOXYLESTERASE"/>
    <property type="match status" value="1"/>
</dbReference>
<evidence type="ECO:0000256" key="2">
    <source>
        <dbReference type="ARBA" id="ARBA00022801"/>
    </source>
</evidence>
<dbReference type="InterPro" id="IPR050309">
    <property type="entry name" value="Type-B_Carboxylest/Lipase"/>
</dbReference>
<dbReference type="KEGG" id="crd:CRES_1447"/>
<accession>F8DZI2</accession>
<dbReference type="EMBL" id="CP002857">
    <property type="protein sequence ID" value="AEI09801.1"/>
    <property type="molecule type" value="Genomic_DNA"/>
</dbReference>
<evidence type="ECO:0000256" key="3">
    <source>
        <dbReference type="RuleBase" id="RU361235"/>
    </source>
</evidence>
<evidence type="ECO:0000259" key="4">
    <source>
        <dbReference type="Pfam" id="PF00135"/>
    </source>
</evidence>
<dbReference type="PROSITE" id="PS00122">
    <property type="entry name" value="CARBOXYLESTERASE_B_1"/>
    <property type="match status" value="1"/>
</dbReference>
<dbReference type="Gene3D" id="3.40.50.1820">
    <property type="entry name" value="alpha/beta hydrolase"/>
    <property type="match status" value="1"/>
</dbReference>
<dbReference type="STRING" id="662755.CRES_1447"/>
<evidence type="ECO:0000256" key="1">
    <source>
        <dbReference type="ARBA" id="ARBA00005964"/>
    </source>
</evidence>
<keyword evidence="6" id="KW-1185">Reference proteome</keyword>
<dbReference type="EC" id="3.1.1.-" evidence="3"/>
<dbReference type="AlphaFoldDB" id="F8DZI2"/>
<proteinExistence type="inferred from homology"/>
<evidence type="ECO:0000313" key="5">
    <source>
        <dbReference type="EMBL" id="AEI09801.1"/>
    </source>
</evidence>
<dbReference type="ESTHER" id="corrg-f8dzi2">
    <property type="family name" value="Carb_B_Bacteria"/>
</dbReference>
<gene>
    <name evidence="5" type="primary">lipT2</name>
    <name evidence="5" type="ordered locus">CRES_1447</name>
</gene>
<dbReference type="HOGENOM" id="CLU_006586_16_0_11"/>
<dbReference type="InterPro" id="IPR002018">
    <property type="entry name" value="CarbesteraseB"/>
</dbReference>
<keyword evidence="2 3" id="KW-0378">Hydrolase</keyword>
<organism evidence="5 6">
    <name type="scientific">Corynebacterium resistens (strain DSM 45100 / JCM 12819 / GTC 2026 / SICGH 158)</name>
    <dbReference type="NCBI Taxonomy" id="662755"/>
    <lineage>
        <taxon>Bacteria</taxon>
        <taxon>Bacillati</taxon>
        <taxon>Actinomycetota</taxon>
        <taxon>Actinomycetes</taxon>
        <taxon>Mycobacteriales</taxon>
        <taxon>Corynebacteriaceae</taxon>
        <taxon>Corynebacterium</taxon>
    </lineage>
</organism>
<dbReference type="Proteomes" id="UP000000492">
    <property type="component" value="Chromosome"/>
</dbReference>
<name>F8DZI2_CORRG</name>
<dbReference type="GO" id="GO:0016787">
    <property type="term" value="F:hydrolase activity"/>
    <property type="evidence" value="ECO:0007669"/>
    <property type="project" value="UniProtKB-KW"/>
</dbReference>
<dbReference type="InterPro" id="IPR029058">
    <property type="entry name" value="AB_hydrolase_fold"/>
</dbReference>
<dbReference type="InterPro" id="IPR019826">
    <property type="entry name" value="Carboxylesterase_B_AS"/>
</dbReference>
<reference evidence="5 6" key="1">
    <citation type="journal article" date="2012" name="BMC Genomics">
        <title>Complete genome sequence, lifestyle, and multi-drug resistance of the human pathogen Corynebacterium resistens DSM 45100 isolated from blood samples of a leukemia patient.</title>
        <authorList>
            <person name="Schroder J."/>
            <person name="Maus I."/>
            <person name="Meyer K."/>
            <person name="Wordemann S."/>
            <person name="Blom J."/>
            <person name="Jaenicke S."/>
            <person name="Schneider J."/>
            <person name="Trost E."/>
            <person name="Tauch A."/>
        </authorList>
    </citation>
    <scope>NUCLEOTIDE SEQUENCE [LARGE SCALE GENOMIC DNA]</scope>
    <source>
        <strain evidence="6">DSM 45100 / JCM 12819 / CCUG 50093 / GTC 2026 / SICGH 158</strain>
    </source>
</reference>